<evidence type="ECO:0000256" key="7">
    <source>
        <dbReference type="ARBA" id="ARBA00022842"/>
    </source>
</evidence>
<dbReference type="InterPro" id="IPR002646">
    <property type="entry name" value="PolA_pol_head_dom"/>
</dbReference>
<feature type="domain" description="HD" evidence="10">
    <location>
        <begin position="274"/>
        <end position="380"/>
    </location>
</feature>
<dbReference type="CDD" id="cd05398">
    <property type="entry name" value="NT_ClassII-CCAase"/>
    <property type="match status" value="1"/>
</dbReference>
<proteinExistence type="inferred from homology"/>
<feature type="region of interest" description="Disordered" evidence="9">
    <location>
        <begin position="484"/>
        <end position="509"/>
    </location>
</feature>
<dbReference type="CDD" id="cd00077">
    <property type="entry name" value="HDc"/>
    <property type="match status" value="1"/>
</dbReference>
<comment type="caution">
    <text evidence="11">The sequence shown here is derived from an EMBL/GenBank/DDBJ whole genome shotgun (WGS) entry which is preliminary data.</text>
</comment>
<dbReference type="InterPro" id="IPR006675">
    <property type="entry name" value="HDIG_dom"/>
</dbReference>
<evidence type="ECO:0000256" key="2">
    <source>
        <dbReference type="ARBA" id="ARBA00022679"/>
    </source>
</evidence>
<dbReference type="Pfam" id="PF01966">
    <property type="entry name" value="HD"/>
    <property type="match status" value="1"/>
</dbReference>
<dbReference type="GO" id="GO:0016779">
    <property type="term" value="F:nucleotidyltransferase activity"/>
    <property type="evidence" value="ECO:0007669"/>
    <property type="project" value="UniProtKB-KW"/>
</dbReference>
<evidence type="ECO:0000256" key="6">
    <source>
        <dbReference type="ARBA" id="ARBA00022741"/>
    </source>
</evidence>
<comment type="cofactor">
    <cofactor evidence="1">
        <name>Mg(2+)</name>
        <dbReference type="ChEBI" id="CHEBI:18420"/>
    </cofactor>
</comment>
<dbReference type="Pfam" id="PF12627">
    <property type="entry name" value="PolyA_pol_RNAbd"/>
    <property type="match status" value="1"/>
</dbReference>
<keyword evidence="7" id="KW-0460">Magnesium</keyword>
<dbReference type="InterPro" id="IPR006674">
    <property type="entry name" value="HD_domain"/>
</dbReference>
<dbReference type="InterPro" id="IPR043519">
    <property type="entry name" value="NT_sf"/>
</dbReference>
<dbReference type="NCBIfam" id="TIGR00277">
    <property type="entry name" value="HDIG"/>
    <property type="match status" value="1"/>
</dbReference>
<evidence type="ECO:0000256" key="1">
    <source>
        <dbReference type="ARBA" id="ARBA00001946"/>
    </source>
</evidence>
<gene>
    <name evidence="11" type="ORF">UV11_C0041G0003</name>
</gene>
<dbReference type="STRING" id="1618659.UV11_C0041G0003"/>
<name>A0A0G1C7Y7_9BACT</name>
<dbReference type="Gene3D" id="1.10.3090.10">
    <property type="entry name" value="cca-adding enzyme, domain 2"/>
    <property type="match status" value="1"/>
</dbReference>
<dbReference type="GO" id="GO:0000049">
    <property type="term" value="F:tRNA binding"/>
    <property type="evidence" value="ECO:0007669"/>
    <property type="project" value="TreeGrafter"/>
</dbReference>
<keyword evidence="3" id="KW-0819">tRNA processing</keyword>
<dbReference type="SUPFAM" id="SSF81891">
    <property type="entry name" value="Poly A polymerase C-terminal region-like"/>
    <property type="match status" value="1"/>
</dbReference>
<keyword evidence="5" id="KW-0479">Metal-binding</keyword>
<evidence type="ECO:0000259" key="10">
    <source>
        <dbReference type="PROSITE" id="PS51831"/>
    </source>
</evidence>
<evidence type="ECO:0000256" key="3">
    <source>
        <dbReference type="ARBA" id="ARBA00022694"/>
    </source>
</evidence>
<dbReference type="EMBL" id="LCDF01000041">
    <property type="protein sequence ID" value="KKS45743.1"/>
    <property type="molecule type" value="Genomic_DNA"/>
</dbReference>
<dbReference type="InterPro" id="IPR050264">
    <property type="entry name" value="Bact_CCA-adding_enz_type3_sf"/>
</dbReference>
<keyword evidence="4" id="KW-0548">Nucleotidyltransferase</keyword>
<sequence length="509" mass="58533">MDITTAFEAVIPRSNRGEGTINIMEKIPKEIIGITKKLREKNFEAYLVGGCVRDLLRGVKPKDWDITTNATPEQIQKIFSDTFYENNFGTVGVKTGAEDETLKIVEVTPYRVEAKYSDKRHPDKVEFAEKLEDDLKRRDFTINAIALEVQPKQGKFIDLFDGEEDLKKKIIRAVGNPDERFNEDALRMMRAVRFSSELGFTMEKNTLDAIKKNSGLLKFISKERIRDEFEKIISSSAPSKGVEILRETGILKEFLPELLEGWDVTQNLHHIYTVWEHNLKSLEHAAKKSWPLDVRMAALLHDVGKPRTKRGDGKFSTFYGHDVVGAKMSFQILSRLKFPKEFIEKVSKLVRYHLFYYNVDEVTESSVRRLIARVGREDMEDLIRVRVCDRMGSGVPKEEPYKLRHFRFMVEKLGRDPISVGMLKINGNDIMKICSISPSPKIGQILLILLDEVLDDPKKNTKEYLDERARKLCEMSDKDLAGLAKKSKEKKTAVESEEVGKIKKKHYVK</sequence>
<dbReference type="GO" id="GO:0008033">
    <property type="term" value="P:tRNA processing"/>
    <property type="evidence" value="ECO:0007669"/>
    <property type="project" value="UniProtKB-KW"/>
</dbReference>
<keyword evidence="2 8" id="KW-0808">Transferase</keyword>
<comment type="similarity">
    <text evidence="8">Belongs to the tRNA nucleotidyltransferase/poly(A) polymerase family.</text>
</comment>
<dbReference type="PROSITE" id="PS51831">
    <property type="entry name" value="HD"/>
    <property type="match status" value="1"/>
</dbReference>
<evidence type="ECO:0000313" key="12">
    <source>
        <dbReference type="Proteomes" id="UP000034036"/>
    </source>
</evidence>
<evidence type="ECO:0000313" key="11">
    <source>
        <dbReference type="EMBL" id="KKS45743.1"/>
    </source>
</evidence>
<protein>
    <recommendedName>
        <fullName evidence="10">HD domain-containing protein</fullName>
    </recommendedName>
</protein>
<dbReference type="Proteomes" id="UP000034036">
    <property type="component" value="Unassembled WGS sequence"/>
</dbReference>
<accession>A0A0G1C7Y7</accession>
<evidence type="ECO:0000256" key="4">
    <source>
        <dbReference type="ARBA" id="ARBA00022695"/>
    </source>
</evidence>
<dbReference type="Pfam" id="PF01743">
    <property type="entry name" value="PolyA_pol"/>
    <property type="match status" value="1"/>
</dbReference>
<dbReference type="PANTHER" id="PTHR46173:SF1">
    <property type="entry name" value="CCA TRNA NUCLEOTIDYLTRANSFERASE 1, MITOCHONDRIAL"/>
    <property type="match status" value="1"/>
</dbReference>
<evidence type="ECO:0000256" key="5">
    <source>
        <dbReference type="ARBA" id="ARBA00022723"/>
    </source>
</evidence>
<keyword evidence="8" id="KW-0694">RNA-binding</keyword>
<dbReference type="GO" id="GO:0046872">
    <property type="term" value="F:metal ion binding"/>
    <property type="evidence" value="ECO:0007669"/>
    <property type="project" value="UniProtKB-KW"/>
</dbReference>
<dbReference type="PATRIC" id="fig|1618659.3.peg.971"/>
<dbReference type="Gene3D" id="3.30.460.10">
    <property type="entry name" value="Beta Polymerase, domain 2"/>
    <property type="match status" value="1"/>
</dbReference>
<dbReference type="PANTHER" id="PTHR46173">
    <property type="entry name" value="CCA TRNA NUCLEOTIDYLTRANSFERASE 1, MITOCHONDRIAL"/>
    <property type="match status" value="1"/>
</dbReference>
<keyword evidence="6" id="KW-0547">Nucleotide-binding</keyword>
<dbReference type="GO" id="GO:0000166">
    <property type="term" value="F:nucleotide binding"/>
    <property type="evidence" value="ECO:0007669"/>
    <property type="project" value="UniProtKB-KW"/>
</dbReference>
<evidence type="ECO:0000256" key="8">
    <source>
        <dbReference type="RuleBase" id="RU003953"/>
    </source>
</evidence>
<reference evidence="11 12" key="1">
    <citation type="journal article" date="2015" name="Nature">
        <title>rRNA introns, odd ribosomes, and small enigmatic genomes across a large radiation of phyla.</title>
        <authorList>
            <person name="Brown C.T."/>
            <person name="Hug L.A."/>
            <person name="Thomas B.C."/>
            <person name="Sharon I."/>
            <person name="Castelle C.J."/>
            <person name="Singh A."/>
            <person name="Wilkins M.J."/>
            <person name="Williams K.H."/>
            <person name="Banfield J.F."/>
        </authorList>
    </citation>
    <scope>NUCLEOTIDE SEQUENCE [LARGE SCALE GENOMIC DNA]</scope>
</reference>
<evidence type="ECO:0000256" key="9">
    <source>
        <dbReference type="SAM" id="MobiDB-lite"/>
    </source>
</evidence>
<feature type="compositionally biased region" description="Basic and acidic residues" evidence="9">
    <location>
        <begin position="490"/>
        <end position="501"/>
    </location>
</feature>
<dbReference type="AlphaFoldDB" id="A0A0G1C7Y7"/>
<organism evidence="11 12">
    <name type="scientific">Candidatus Giovannonibacteria bacterium GW2011_GWF2_42_19</name>
    <dbReference type="NCBI Taxonomy" id="1618659"/>
    <lineage>
        <taxon>Bacteria</taxon>
        <taxon>Candidatus Giovannoniibacteriota</taxon>
    </lineage>
</organism>
<dbReference type="InterPro" id="IPR032828">
    <property type="entry name" value="PolyA_RNA-bd"/>
</dbReference>
<dbReference type="Gene3D" id="1.10.246.80">
    <property type="match status" value="1"/>
</dbReference>
<dbReference type="InterPro" id="IPR003607">
    <property type="entry name" value="HD/PDEase_dom"/>
</dbReference>
<dbReference type="SUPFAM" id="SSF81301">
    <property type="entry name" value="Nucleotidyltransferase"/>
    <property type="match status" value="1"/>
</dbReference>